<gene>
    <name evidence="1" type="ORF">NP064_06135</name>
</gene>
<keyword evidence="2" id="KW-1185">Reference proteome</keyword>
<dbReference type="Proteomes" id="UP001316189">
    <property type="component" value="Chromosome"/>
</dbReference>
<evidence type="ECO:0000313" key="2">
    <source>
        <dbReference type="Proteomes" id="UP001316189"/>
    </source>
</evidence>
<organism evidence="1 2">
    <name type="scientific">Cellulomonas chengniuliangii</name>
    <dbReference type="NCBI Taxonomy" id="2968084"/>
    <lineage>
        <taxon>Bacteria</taxon>
        <taxon>Bacillati</taxon>
        <taxon>Actinomycetota</taxon>
        <taxon>Actinomycetes</taxon>
        <taxon>Micrococcales</taxon>
        <taxon>Cellulomonadaceae</taxon>
        <taxon>Cellulomonas</taxon>
    </lineage>
</organism>
<dbReference type="EMBL" id="CP101988">
    <property type="protein sequence ID" value="UUI76466.1"/>
    <property type="molecule type" value="Genomic_DNA"/>
</dbReference>
<sequence length="169" mass="18161">MPLFSRRPSLPAPIRSRLALPAHDRALAVVELADGRWAVATRRALCVVSTDSVERRPWMDVDRASLTVETSTITVHWVDGWAQELVLTERGAPAFAQTLRERVQSSVVHAETVTLPGGATARVALRRAEDGDLVSQVIGDGAIDLTSPAVAAQVDAAEVRVRRAAGLPD</sequence>
<name>A0ABY5L479_9CELL</name>
<proteinExistence type="predicted"/>
<dbReference type="RefSeq" id="WP_227568742.1">
    <property type="nucleotide sequence ID" value="NZ_CP101988.1"/>
</dbReference>
<evidence type="ECO:0000313" key="1">
    <source>
        <dbReference type="EMBL" id="UUI76466.1"/>
    </source>
</evidence>
<protein>
    <submittedName>
        <fullName evidence="1">Uncharacterized protein</fullName>
    </submittedName>
</protein>
<reference evidence="1 2" key="1">
    <citation type="submission" date="2022-07" db="EMBL/GenBank/DDBJ databases">
        <title>Novel species in genus cellulomonas.</title>
        <authorList>
            <person name="Ye L."/>
        </authorList>
    </citation>
    <scope>NUCLEOTIDE SEQUENCE [LARGE SCALE GENOMIC DNA]</scope>
    <source>
        <strain evidence="2">zg-Y338</strain>
    </source>
</reference>
<accession>A0ABY5L479</accession>